<dbReference type="GO" id="GO:0030643">
    <property type="term" value="P:intracellular phosphate ion homeostasis"/>
    <property type="evidence" value="ECO:0007669"/>
    <property type="project" value="InterPro"/>
</dbReference>
<feature type="domain" description="PhoU" evidence="8">
    <location>
        <begin position="17"/>
        <end position="103"/>
    </location>
</feature>
<comment type="similarity">
    <text evidence="2 7">Belongs to the PhoU family.</text>
</comment>
<dbReference type="EMBL" id="CP163302">
    <property type="protein sequence ID" value="XDP46138.1"/>
    <property type="molecule type" value="Genomic_DNA"/>
</dbReference>
<organism evidence="9">
    <name type="scientific">Sinomonas puerhi</name>
    <dbReference type="NCBI Taxonomy" id="3238584"/>
    <lineage>
        <taxon>Bacteria</taxon>
        <taxon>Bacillati</taxon>
        <taxon>Actinomycetota</taxon>
        <taxon>Actinomycetes</taxon>
        <taxon>Micrococcales</taxon>
        <taxon>Micrococcaceae</taxon>
        <taxon>Sinomonas</taxon>
    </lineage>
</organism>
<evidence type="ECO:0000313" key="9">
    <source>
        <dbReference type="EMBL" id="XDP46138.1"/>
    </source>
</evidence>
<dbReference type="GO" id="GO:0006817">
    <property type="term" value="P:phosphate ion transport"/>
    <property type="evidence" value="ECO:0007669"/>
    <property type="project" value="UniProtKB-KW"/>
</dbReference>
<dbReference type="InterPro" id="IPR038078">
    <property type="entry name" value="PhoU-like_sf"/>
</dbReference>
<proteinExistence type="inferred from homology"/>
<dbReference type="InterPro" id="IPR028366">
    <property type="entry name" value="PhoU"/>
</dbReference>
<dbReference type="PANTHER" id="PTHR42930">
    <property type="entry name" value="PHOSPHATE-SPECIFIC TRANSPORT SYSTEM ACCESSORY PROTEIN PHOU"/>
    <property type="match status" value="1"/>
</dbReference>
<comment type="function">
    <text evidence="7">Plays a role in the regulation of phosphate uptake.</text>
</comment>
<feature type="domain" description="PhoU" evidence="8">
    <location>
        <begin position="122"/>
        <end position="203"/>
    </location>
</feature>
<dbReference type="AlphaFoldDB" id="A0AB39L5I2"/>
<evidence type="ECO:0000256" key="2">
    <source>
        <dbReference type="ARBA" id="ARBA00008107"/>
    </source>
</evidence>
<name>A0AB39L5I2_9MICC</name>
<evidence type="ECO:0000256" key="6">
    <source>
        <dbReference type="ARBA" id="ARBA00022592"/>
    </source>
</evidence>
<dbReference type="Gene3D" id="1.20.58.220">
    <property type="entry name" value="Phosphate transport system protein phou homolog 2, domain 2"/>
    <property type="match status" value="1"/>
</dbReference>
<dbReference type="Pfam" id="PF01895">
    <property type="entry name" value="PhoU"/>
    <property type="match status" value="2"/>
</dbReference>
<dbReference type="FunFam" id="1.20.58.220:FF:000004">
    <property type="entry name" value="Phosphate-specific transport system accessory protein PhoU"/>
    <property type="match status" value="1"/>
</dbReference>
<dbReference type="NCBIfam" id="TIGR02135">
    <property type="entry name" value="phoU_full"/>
    <property type="match status" value="1"/>
</dbReference>
<dbReference type="InterPro" id="IPR026022">
    <property type="entry name" value="PhoU_dom"/>
</dbReference>
<evidence type="ECO:0000256" key="3">
    <source>
        <dbReference type="ARBA" id="ARBA00011738"/>
    </source>
</evidence>
<dbReference type="RefSeq" id="WP_369046508.1">
    <property type="nucleotide sequence ID" value="NZ_CP163302.1"/>
</dbReference>
<dbReference type="SUPFAM" id="SSF109755">
    <property type="entry name" value="PhoU-like"/>
    <property type="match status" value="1"/>
</dbReference>
<dbReference type="PIRSF" id="PIRSF003107">
    <property type="entry name" value="PhoU"/>
    <property type="match status" value="1"/>
</dbReference>
<dbReference type="PANTHER" id="PTHR42930:SF3">
    <property type="entry name" value="PHOSPHATE-SPECIFIC TRANSPORT SYSTEM ACCESSORY PROTEIN PHOU"/>
    <property type="match status" value="1"/>
</dbReference>
<dbReference type="KEGG" id="spue:AB5L97_03720"/>
<accession>A0AB39L5I2</accession>
<dbReference type="GO" id="GO:0005737">
    <property type="term" value="C:cytoplasm"/>
    <property type="evidence" value="ECO:0007669"/>
    <property type="project" value="UniProtKB-SubCell"/>
</dbReference>
<keyword evidence="6 7" id="KW-0592">Phosphate transport</keyword>
<protein>
    <recommendedName>
        <fullName evidence="7">Phosphate-specific transport system accessory protein PhoU</fullName>
    </recommendedName>
</protein>
<evidence type="ECO:0000256" key="4">
    <source>
        <dbReference type="ARBA" id="ARBA00022448"/>
    </source>
</evidence>
<evidence type="ECO:0000256" key="1">
    <source>
        <dbReference type="ARBA" id="ARBA00004496"/>
    </source>
</evidence>
<sequence length="219" mass="24033">MRKVFQEELKKVHDDLVEIARLVSEALNRAVEAFSSADVELAQEVIAADARIDFLQTAIDEKAIEILALQGPVASDLRTIVGSLRMSASLERMGDLARHIAQLTRLRYPEKAAPGSLEKTFARMAELDKTIADELVGLLDDHDLERTTRIQAANAEIDELHAGVFRAIANPSWTSSPAAAVDAALVSRYFERFADHGVSVSRKVSYLVTGEWDGDNTSS</sequence>
<evidence type="ECO:0000256" key="5">
    <source>
        <dbReference type="ARBA" id="ARBA00022490"/>
    </source>
</evidence>
<reference evidence="9" key="1">
    <citation type="submission" date="2024-07" db="EMBL/GenBank/DDBJ databases">
        <authorList>
            <person name="fu j."/>
        </authorList>
    </citation>
    <scope>NUCLEOTIDE SEQUENCE</scope>
    <source>
        <strain evidence="9">P10A9</strain>
    </source>
</reference>
<keyword evidence="5 7" id="KW-0963">Cytoplasm</keyword>
<gene>
    <name evidence="9" type="primary">phoU</name>
    <name evidence="9" type="ORF">AB5L97_03720</name>
</gene>
<evidence type="ECO:0000259" key="8">
    <source>
        <dbReference type="Pfam" id="PF01895"/>
    </source>
</evidence>
<keyword evidence="4 7" id="KW-0813">Transport</keyword>
<comment type="subunit">
    <text evidence="3 7">Homodimer.</text>
</comment>
<dbReference type="GO" id="GO:0045936">
    <property type="term" value="P:negative regulation of phosphate metabolic process"/>
    <property type="evidence" value="ECO:0007669"/>
    <property type="project" value="InterPro"/>
</dbReference>
<evidence type="ECO:0000256" key="7">
    <source>
        <dbReference type="PIRNR" id="PIRNR003107"/>
    </source>
</evidence>
<comment type="subcellular location">
    <subcellularLocation>
        <location evidence="1 7">Cytoplasm</location>
    </subcellularLocation>
</comment>